<evidence type="ECO:0000313" key="7">
    <source>
        <dbReference type="EMBL" id="MFC5469562.1"/>
    </source>
</evidence>
<evidence type="ECO:0000256" key="6">
    <source>
        <dbReference type="SAM" id="SignalP"/>
    </source>
</evidence>
<dbReference type="InterPro" id="IPR034408">
    <property type="entry name" value="Sulphate/thiosulphate_BS"/>
</dbReference>
<comment type="subcellular location">
    <subcellularLocation>
        <location evidence="1">Periplasm</location>
    </subcellularLocation>
</comment>
<dbReference type="NCBIfam" id="NF008022">
    <property type="entry name" value="PRK10752.1"/>
    <property type="match status" value="1"/>
</dbReference>
<proteinExistence type="inferred from homology"/>
<feature type="chain" id="PRO_5045731797" evidence="6">
    <location>
        <begin position="25"/>
        <end position="354"/>
    </location>
</feature>
<dbReference type="PANTHER" id="PTHR30368">
    <property type="entry name" value="SULFATE-BINDING PROTEIN"/>
    <property type="match status" value="1"/>
</dbReference>
<evidence type="ECO:0000256" key="4">
    <source>
        <dbReference type="ARBA" id="ARBA00022729"/>
    </source>
</evidence>
<dbReference type="NCBIfam" id="TIGR00971">
    <property type="entry name" value="3a0106s03"/>
    <property type="match status" value="1"/>
</dbReference>
<accession>A0ABW0LX67</accession>
<reference evidence="8" key="1">
    <citation type="journal article" date="2019" name="Int. J. Syst. Evol. Microbiol.">
        <title>The Global Catalogue of Microorganisms (GCM) 10K type strain sequencing project: providing services to taxonomists for standard genome sequencing and annotation.</title>
        <authorList>
            <consortium name="The Broad Institute Genomics Platform"/>
            <consortium name="The Broad Institute Genome Sequencing Center for Infectious Disease"/>
            <person name="Wu L."/>
            <person name="Ma J."/>
        </authorList>
    </citation>
    <scope>NUCLEOTIDE SEQUENCE [LARGE SCALE GENOMIC DNA]</scope>
    <source>
        <strain evidence="8">CCUG 57113</strain>
    </source>
</reference>
<comment type="caution">
    <text evidence="7">The sequence shown here is derived from an EMBL/GenBank/DDBJ whole genome shotgun (WGS) entry which is preliminary data.</text>
</comment>
<dbReference type="PROSITE" id="PS51257">
    <property type="entry name" value="PROKAR_LIPOPROTEIN"/>
    <property type="match status" value="1"/>
</dbReference>
<evidence type="ECO:0000313" key="8">
    <source>
        <dbReference type="Proteomes" id="UP001596105"/>
    </source>
</evidence>
<gene>
    <name evidence="7" type="ORF">ACFPPD_12585</name>
</gene>
<protein>
    <submittedName>
        <fullName evidence="7">Sulfate ABC transporter substrate-binding protein</fullName>
    </submittedName>
</protein>
<keyword evidence="8" id="KW-1185">Reference proteome</keyword>
<evidence type="ECO:0000256" key="2">
    <source>
        <dbReference type="ARBA" id="ARBA00006099"/>
    </source>
</evidence>
<dbReference type="PANTHER" id="PTHR30368:SF2">
    <property type="entry name" value="SULFATE-BINDING PROTEIN"/>
    <property type="match status" value="1"/>
</dbReference>
<dbReference type="RefSeq" id="WP_378082393.1">
    <property type="nucleotide sequence ID" value="NZ_JBHSMH010000038.1"/>
</dbReference>
<dbReference type="PROSITE" id="PS00757">
    <property type="entry name" value="PROK_SULFATE_BIND_2"/>
    <property type="match status" value="1"/>
</dbReference>
<keyword evidence="5" id="KW-0574">Periplasm</keyword>
<dbReference type="Gene3D" id="3.40.190.10">
    <property type="entry name" value="Periplasmic binding protein-like II"/>
    <property type="match status" value="2"/>
</dbReference>
<dbReference type="CDD" id="cd01005">
    <property type="entry name" value="PBP2_CysP"/>
    <property type="match status" value="1"/>
</dbReference>
<dbReference type="NCBIfam" id="NF008106">
    <property type="entry name" value="PRK10852.1"/>
    <property type="match status" value="1"/>
</dbReference>
<evidence type="ECO:0000256" key="1">
    <source>
        <dbReference type="ARBA" id="ARBA00004418"/>
    </source>
</evidence>
<organism evidence="7 8">
    <name type="scientific">Cohnella suwonensis</name>
    <dbReference type="NCBI Taxonomy" id="696072"/>
    <lineage>
        <taxon>Bacteria</taxon>
        <taxon>Bacillati</taxon>
        <taxon>Bacillota</taxon>
        <taxon>Bacilli</taxon>
        <taxon>Bacillales</taxon>
        <taxon>Paenibacillaceae</taxon>
        <taxon>Cohnella</taxon>
    </lineage>
</organism>
<dbReference type="InterPro" id="IPR005669">
    <property type="entry name" value="Thiosulph/SO4-bd"/>
</dbReference>
<dbReference type="EMBL" id="JBHSMH010000038">
    <property type="protein sequence ID" value="MFC5469562.1"/>
    <property type="molecule type" value="Genomic_DNA"/>
</dbReference>
<dbReference type="Proteomes" id="UP001596105">
    <property type="component" value="Unassembled WGS sequence"/>
</dbReference>
<dbReference type="Pfam" id="PF13531">
    <property type="entry name" value="SBP_bac_11"/>
    <property type="match status" value="1"/>
</dbReference>
<dbReference type="SUPFAM" id="SSF53850">
    <property type="entry name" value="Periplasmic binding protein-like II"/>
    <property type="match status" value="1"/>
</dbReference>
<evidence type="ECO:0000256" key="3">
    <source>
        <dbReference type="ARBA" id="ARBA00022448"/>
    </source>
</evidence>
<keyword evidence="3" id="KW-0813">Transport</keyword>
<sequence length="354" mass="39032">MKLFKTLRFTLIGTLIVSALSACGSNNKNNQPASGTESTGTPSKSIELLNVSYDPTRELYEEYNKSFAEYWKETTGGTVTVKQSHGGSGKQARAVIDGLDADVATLALGYDIDAIAEAGLLKTDWQKSFDNNSTPYTSTIVFLVRKGNPKGINDWGDLIKDDIQVITPNPKTSGGARWNYLAAWGYATKTLGYDEPRTLDFMKKLFKNVPVLDTGARGSTTTFVEKGIGDVLLAWENEAYLALKEFGDKFEIVTPSISVLAEPPVAVVDKNADKRGTREAAEAYLKYLYSEKGQEIAAKNFYRPRLQSVADKFKNQFKDLNLLTIDNDFGGWKTAQEKHFADDGTFDQIYTPGS</sequence>
<feature type="signal peptide" evidence="6">
    <location>
        <begin position="1"/>
        <end position="24"/>
    </location>
</feature>
<name>A0ABW0LX67_9BACL</name>
<evidence type="ECO:0000256" key="5">
    <source>
        <dbReference type="ARBA" id="ARBA00022764"/>
    </source>
</evidence>
<keyword evidence="4 6" id="KW-0732">Signal</keyword>
<comment type="similarity">
    <text evidence="2">Belongs to the prokaryotic sulfate-binding protein family.</text>
</comment>